<feature type="domain" description="T-SNARE coiled-coil homology" evidence="1">
    <location>
        <begin position="180"/>
        <end position="242"/>
    </location>
</feature>
<name>A0A556N699_9FLAO</name>
<evidence type="ECO:0000313" key="2">
    <source>
        <dbReference type="EMBL" id="TSJ47638.1"/>
    </source>
</evidence>
<comment type="caution">
    <text evidence="2">The sequence shown here is derived from an EMBL/GenBank/DDBJ whole genome shotgun (WGS) entry which is preliminary data.</text>
</comment>
<dbReference type="PANTHER" id="PTHR33371">
    <property type="entry name" value="INTERMEMBRANE PHOSPHOLIPID TRANSPORT SYSTEM BINDING PROTEIN MLAD-RELATED"/>
    <property type="match status" value="1"/>
</dbReference>
<dbReference type="Proteomes" id="UP000316008">
    <property type="component" value="Unassembled WGS sequence"/>
</dbReference>
<accession>A0A556N699</accession>
<dbReference type="InterPro" id="IPR052336">
    <property type="entry name" value="MlaD_Phospholipid_Transporter"/>
</dbReference>
<keyword evidence="3" id="KW-1185">Reference proteome</keyword>
<dbReference type="InterPro" id="IPR000727">
    <property type="entry name" value="T_SNARE_dom"/>
</dbReference>
<dbReference type="InterPro" id="IPR003399">
    <property type="entry name" value="Mce/MlaD"/>
</dbReference>
<proteinExistence type="predicted"/>
<organism evidence="2 3">
    <name type="scientific">Fluviicola chungangensis</name>
    <dbReference type="NCBI Taxonomy" id="2597671"/>
    <lineage>
        <taxon>Bacteria</taxon>
        <taxon>Pseudomonadati</taxon>
        <taxon>Bacteroidota</taxon>
        <taxon>Flavobacteriia</taxon>
        <taxon>Flavobacteriales</taxon>
        <taxon>Crocinitomicaceae</taxon>
        <taxon>Fluviicola</taxon>
    </lineage>
</organism>
<dbReference type="EMBL" id="VLPL01000001">
    <property type="protein sequence ID" value="TSJ47638.1"/>
    <property type="molecule type" value="Genomic_DNA"/>
</dbReference>
<dbReference type="Pfam" id="PF02470">
    <property type="entry name" value="MlaD"/>
    <property type="match status" value="1"/>
</dbReference>
<dbReference type="PANTHER" id="PTHR33371:SF4">
    <property type="entry name" value="INTERMEMBRANE PHOSPHOLIPID TRANSPORT SYSTEM BINDING PROTEIN MLAD"/>
    <property type="match status" value="1"/>
</dbReference>
<reference evidence="2 3" key="1">
    <citation type="submission" date="2019-07" db="EMBL/GenBank/DDBJ databases">
        <authorList>
            <person name="Huq M.A."/>
        </authorList>
    </citation>
    <scope>NUCLEOTIDE SEQUENCE [LARGE SCALE GENOMIC DNA]</scope>
    <source>
        <strain evidence="2 3">MAH-3</strain>
    </source>
</reference>
<dbReference type="AlphaFoldDB" id="A0A556N699"/>
<protein>
    <submittedName>
        <fullName evidence="2">MCE family protein</fullName>
    </submittedName>
</protein>
<dbReference type="OrthoDB" id="9769132at2"/>
<evidence type="ECO:0000313" key="3">
    <source>
        <dbReference type="Proteomes" id="UP000316008"/>
    </source>
</evidence>
<dbReference type="PROSITE" id="PS50192">
    <property type="entry name" value="T_SNARE"/>
    <property type="match status" value="1"/>
</dbReference>
<gene>
    <name evidence="2" type="ORF">FO442_00495</name>
</gene>
<evidence type="ECO:0000259" key="1">
    <source>
        <dbReference type="PROSITE" id="PS50192"/>
    </source>
</evidence>
<sequence>MSRKIKVLKIKKEVKAGLIAIAAIGLLVTGINFLKGYSFFGGDSKYTAYFPNAGGLSASTSVYVNGVIVGKVISVDYNAKGDSTRKVKMVFTIQDDDLKIPKSSVIETGSVDLLNKGLLIFMGDDLSKGYYTEKDAIQGRVQLDMFGQLKSYANPVLQKVSALVVNVDKTITSLKGFWDTTATSEIRQSLVELKMTFKKLGNIANDVEGLVATEKVKLSRIMNNVESITGNLKASNDKVSKILGNFEKVSDDLVTADFKKVITNANATIEKLNATFASIEAGNGTLGKLLKDEKLYNELVQTNKSLQNLVEDLEKHPERYIHFSVFGAKTKGVPITTGDEKKLRTLLDSIPD</sequence>